<evidence type="ECO:0000256" key="8">
    <source>
        <dbReference type="ARBA" id="ARBA00023170"/>
    </source>
</evidence>
<dbReference type="InterPro" id="IPR001611">
    <property type="entry name" value="Leu-rich_rpt"/>
</dbReference>
<dbReference type="PANTHER" id="PTHR27000:SF642">
    <property type="entry name" value="INACTIVE LEUCINE-RICH REPEAT RECEPTOR KINASE XIAO-RELATED"/>
    <property type="match status" value="1"/>
</dbReference>
<evidence type="ECO:0000256" key="5">
    <source>
        <dbReference type="ARBA" id="ARBA00022737"/>
    </source>
</evidence>
<keyword evidence="8" id="KW-0675">Receptor</keyword>
<evidence type="ECO:0000256" key="7">
    <source>
        <dbReference type="ARBA" id="ARBA00023136"/>
    </source>
</evidence>
<feature type="region of interest" description="Disordered" evidence="11">
    <location>
        <begin position="1"/>
        <end position="21"/>
    </location>
</feature>
<comment type="subcellular location">
    <subcellularLocation>
        <location evidence="1">Cell membrane</location>
    </subcellularLocation>
    <subcellularLocation>
        <location evidence="10">Endomembrane system</location>
        <topology evidence="10">Single-pass membrane protein</topology>
    </subcellularLocation>
</comment>
<sequence length="812" mass="88959">MHIMTSIATETSTTSPLSSTERDRQSLLSLLQGSEGLDWSTSHTGWDASDTTSSVCDWEGISCRVALDGEKYYITGIKLPNTGLSGTLPPQLGQLEHLQELNLRGNLIRGSIPVEITQLKELQTVDLTECQLGGTLPQHWTSDKLEKLLLGQNGIGGKFFHDVTSPHIYSIVEINLEQNQLEGTLSGETIQAMGKLETLSLSQNNLSGLLPGREIGSLSSLKYLYLDSNHLVGSLSSSIAQQGKANLEEFWLQDNEFSGTVPASFVRLDRLHDFFIDGNKFTGLPEEICGPKINSDFFEVETANGGSSSSGQEKTYCDSIACPAGSISLEGMHPCTKCAGTPETARMKNPYLGQKGITCRDWSQRDILNMFYEGATKNGPWTKDGNGMHDWQNDEMNMCNFTGITCDGHGNVVKIGLSNRGLSGTISESIGFLEFLEELDVSDNDLTGFLPSDLRWTDLTKLDISGNRIRGVVPPLLCLMEDLNGNGNNNVFHCDRLACPSGSYNSQGRYFGGGNEEKCMPCYDETPFIGQKSCTHKNNPHSIFGQIMDGSQVVIESTKGLSTKLGFAILFLTSSVLFCCCVLRRSRQWYQKEMNCIGQRAILNHTNGTPEHKYQDDESSSGGSSSSSSSSGDSSVAERNLEMHVRNEYGYSDQYDQYNDNIVSTYSPKSFEDTNRQYNNYPSSASVSSSRSAPLQATGFIRDQKGFIGKKSPFKKVVQDHVPRARDAIKTSVQTVSNGVRNHRRRNSGPAYATLEVDQYSTIDFGSTLDLDMMGGDAQSDSGSTDSSNINRKTGSGGPRQYSDLLDVPTFE</sequence>
<name>A0ABD3QJL3_9STRA</name>
<evidence type="ECO:0000256" key="4">
    <source>
        <dbReference type="ARBA" id="ARBA00022729"/>
    </source>
</evidence>
<dbReference type="InterPro" id="IPR003591">
    <property type="entry name" value="Leu-rich_rpt_typical-subtyp"/>
</dbReference>
<comment type="caution">
    <text evidence="13">The sequence shown here is derived from an EMBL/GenBank/DDBJ whole genome shotgun (WGS) entry which is preliminary data.</text>
</comment>
<proteinExistence type="predicted"/>
<keyword evidence="4" id="KW-0732">Signal</keyword>
<keyword evidence="2" id="KW-0433">Leucine-rich repeat</keyword>
<feature type="compositionally biased region" description="Low complexity" evidence="11">
    <location>
        <begin position="620"/>
        <end position="635"/>
    </location>
</feature>
<dbReference type="Proteomes" id="UP001530400">
    <property type="component" value="Unassembled WGS sequence"/>
</dbReference>
<feature type="domain" description="Leucine-rich repeat-containing N-terminal plant-type" evidence="12">
    <location>
        <begin position="366"/>
        <end position="407"/>
    </location>
</feature>
<evidence type="ECO:0000256" key="2">
    <source>
        <dbReference type="ARBA" id="ARBA00022614"/>
    </source>
</evidence>
<keyword evidence="14" id="KW-1185">Reference proteome</keyword>
<protein>
    <recommendedName>
        <fullName evidence="12">Leucine-rich repeat-containing N-terminal plant-type domain-containing protein</fullName>
    </recommendedName>
</protein>
<evidence type="ECO:0000313" key="13">
    <source>
        <dbReference type="EMBL" id="KAL3799691.1"/>
    </source>
</evidence>
<feature type="domain" description="Leucine-rich repeat-containing N-terminal plant-type" evidence="12">
    <location>
        <begin position="22"/>
        <end position="63"/>
    </location>
</feature>
<dbReference type="SMART" id="SM00369">
    <property type="entry name" value="LRR_TYP"/>
    <property type="match status" value="5"/>
</dbReference>
<dbReference type="FunFam" id="3.80.10.10:FF:000129">
    <property type="entry name" value="Leucine-rich repeat receptor-like kinase"/>
    <property type="match status" value="1"/>
</dbReference>
<dbReference type="Gene3D" id="3.80.10.10">
    <property type="entry name" value="Ribonuclease Inhibitor"/>
    <property type="match status" value="3"/>
</dbReference>
<dbReference type="EMBL" id="JALLPJ020000177">
    <property type="protein sequence ID" value="KAL3799691.1"/>
    <property type="molecule type" value="Genomic_DNA"/>
</dbReference>
<keyword evidence="5" id="KW-0677">Repeat</keyword>
<evidence type="ECO:0000313" key="14">
    <source>
        <dbReference type="Proteomes" id="UP001530400"/>
    </source>
</evidence>
<dbReference type="InterPro" id="IPR013210">
    <property type="entry name" value="LRR_N_plant-typ"/>
</dbReference>
<dbReference type="Pfam" id="PF00560">
    <property type="entry name" value="LRR_1"/>
    <property type="match status" value="3"/>
</dbReference>
<feature type="region of interest" description="Disordered" evidence="11">
    <location>
        <begin position="607"/>
        <end position="637"/>
    </location>
</feature>
<evidence type="ECO:0000256" key="6">
    <source>
        <dbReference type="ARBA" id="ARBA00022989"/>
    </source>
</evidence>
<organism evidence="13 14">
    <name type="scientific">Cyclotella atomus</name>
    <dbReference type="NCBI Taxonomy" id="382360"/>
    <lineage>
        <taxon>Eukaryota</taxon>
        <taxon>Sar</taxon>
        <taxon>Stramenopiles</taxon>
        <taxon>Ochrophyta</taxon>
        <taxon>Bacillariophyta</taxon>
        <taxon>Coscinodiscophyceae</taxon>
        <taxon>Thalassiosirophycidae</taxon>
        <taxon>Stephanodiscales</taxon>
        <taxon>Stephanodiscaceae</taxon>
        <taxon>Cyclotella</taxon>
    </lineage>
</organism>
<feature type="compositionally biased region" description="Low complexity" evidence="11">
    <location>
        <begin position="9"/>
        <end position="19"/>
    </location>
</feature>
<keyword evidence="7" id="KW-0472">Membrane</keyword>
<evidence type="ECO:0000256" key="3">
    <source>
        <dbReference type="ARBA" id="ARBA00022692"/>
    </source>
</evidence>
<keyword evidence="3" id="KW-0812">Transmembrane</keyword>
<reference evidence="13 14" key="1">
    <citation type="submission" date="2024-10" db="EMBL/GenBank/DDBJ databases">
        <title>Updated reference genomes for cyclostephanoid diatoms.</title>
        <authorList>
            <person name="Roberts W.R."/>
            <person name="Alverson A.J."/>
        </authorList>
    </citation>
    <scope>NUCLEOTIDE SEQUENCE [LARGE SCALE GENOMIC DNA]</scope>
    <source>
        <strain evidence="13 14">AJA010-31</strain>
    </source>
</reference>
<dbReference type="Pfam" id="PF13855">
    <property type="entry name" value="LRR_8"/>
    <property type="match status" value="1"/>
</dbReference>
<dbReference type="GO" id="GO:0012505">
    <property type="term" value="C:endomembrane system"/>
    <property type="evidence" value="ECO:0007669"/>
    <property type="project" value="UniProtKB-SubCell"/>
</dbReference>
<dbReference type="InterPro" id="IPR032675">
    <property type="entry name" value="LRR_dom_sf"/>
</dbReference>
<evidence type="ECO:0000256" key="9">
    <source>
        <dbReference type="ARBA" id="ARBA00023180"/>
    </source>
</evidence>
<dbReference type="PANTHER" id="PTHR27000">
    <property type="entry name" value="LEUCINE-RICH REPEAT RECEPTOR-LIKE PROTEIN KINASE FAMILY PROTEIN-RELATED"/>
    <property type="match status" value="1"/>
</dbReference>
<feature type="compositionally biased region" description="Polar residues" evidence="11">
    <location>
        <begin position="779"/>
        <end position="794"/>
    </location>
</feature>
<dbReference type="SUPFAM" id="SSF52058">
    <property type="entry name" value="L domain-like"/>
    <property type="match status" value="2"/>
</dbReference>
<accession>A0ABD3QJL3</accession>
<evidence type="ECO:0000256" key="1">
    <source>
        <dbReference type="ARBA" id="ARBA00004236"/>
    </source>
</evidence>
<feature type="region of interest" description="Disordered" evidence="11">
    <location>
        <begin position="771"/>
        <end position="812"/>
    </location>
</feature>
<evidence type="ECO:0000256" key="10">
    <source>
        <dbReference type="ARBA" id="ARBA00037847"/>
    </source>
</evidence>
<gene>
    <name evidence="13" type="ORF">ACHAWO_002875</name>
</gene>
<keyword evidence="9" id="KW-0325">Glycoprotein</keyword>
<dbReference type="Pfam" id="PF08263">
    <property type="entry name" value="LRRNT_2"/>
    <property type="match status" value="2"/>
</dbReference>
<dbReference type="AlphaFoldDB" id="A0ABD3QJL3"/>
<dbReference type="GO" id="GO:0005886">
    <property type="term" value="C:plasma membrane"/>
    <property type="evidence" value="ECO:0007669"/>
    <property type="project" value="UniProtKB-SubCell"/>
</dbReference>
<evidence type="ECO:0000256" key="11">
    <source>
        <dbReference type="SAM" id="MobiDB-lite"/>
    </source>
</evidence>
<evidence type="ECO:0000259" key="12">
    <source>
        <dbReference type="Pfam" id="PF08263"/>
    </source>
</evidence>
<keyword evidence="6" id="KW-1133">Transmembrane helix</keyword>